<comment type="caution">
    <text evidence="2">The sequence shown here is derived from an EMBL/GenBank/DDBJ whole genome shotgun (WGS) entry which is preliminary data.</text>
</comment>
<feature type="transmembrane region" description="Helical" evidence="1">
    <location>
        <begin position="226"/>
        <end position="244"/>
    </location>
</feature>
<feature type="transmembrane region" description="Helical" evidence="1">
    <location>
        <begin position="12"/>
        <end position="30"/>
    </location>
</feature>
<keyword evidence="1" id="KW-1133">Transmembrane helix</keyword>
<keyword evidence="1" id="KW-0472">Membrane</keyword>
<gene>
    <name evidence="2" type="ORF">ACFFF7_10920</name>
</gene>
<dbReference type="RefSeq" id="WP_379481384.1">
    <property type="nucleotide sequence ID" value="NZ_JBHLTL010000006.1"/>
</dbReference>
<reference evidence="2 3" key="1">
    <citation type="submission" date="2024-09" db="EMBL/GenBank/DDBJ databases">
        <authorList>
            <person name="Sun Q."/>
            <person name="Mori K."/>
        </authorList>
    </citation>
    <scope>NUCLEOTIDE SEQUENCE [LARGE SCALE GENOMIC DNA]</scope>
    <source>
        <strain evidence="2 3">NCAIM B.02537</strain>
    </source>
</reference>
<evidence type="ECO:0000313" key="2">
    <source>
        <dbReference type="EMBL" id="MFC0589926.1"/>
    </source>
</evidence>
<feature type="transmembrane region" description="Helical" evidence="1">
    <location>
        <begin position="424"/>
        <end position="442"/>
    </location>
</feature>
<organism evidence="2 3">
    <name type="scientific">Novosphingobium aquiterrae</name>
    <dbReference type="NCBI Taxonomy" id="624388"/>
    <lineage>
        <taxon>Bacteria</taxon>
        <taxon>Pseudomonadati</taxon>
        <taxon>Pseudomonadota</taxon>
        <taxon>Alphaproteobacteria</taxon>
        <taxon>Sphingomonadales</taxon>
        <taxon>Sphingomonadaceae</taxon>
        <taxon>Novosphingobium</taxon>
    </lineage>
</organism>
<protein>
    <recommendedName>
        <fullName evidence="4">AcrB/AcrD/AcrF family protein</fullName>
    </recommendedName>
</protein>
<feature type="transmembrane region" description="Helical" evidence="1">
    <location>
        <begin position="371"/>
        <end position="404"/>
    </location>
</feature>
<feature type="transmembrane region" description="Helical" evidence="1">
    <location>
        <begin position="342"/>
        <end position="359"/>
    </location>
</feature>
<evidence type="ECO:0008006" key="4">
    <source>
        <dbReference type="Google" id="ProtNLM"/>
    </source>
</evidence>
<feature type="transmembrane region" description="Helical" evidence="1">
    <location>
        <begin position="135"/>
        <end position="154"/>
    </location>
</feature>
<feature type="transmembrane region" description="Helical" evidence="1">
    <location>
        <begin position="188"/>
        <end position="214"/>
    </location>
</feature>
<feature type="transmembrane region" description="Helical" evidence="1">
    <location>
        <begin position="102"/>
        <end position="123"/>
    </location>
</feature>
<dbReference type="Proteomes" id="UP001589943">
    <property type="component" value="Unassembled WGS sequence"/>
</dbReference>
<evidence type="ECO:0000256" key="1">
    <source>
        <dbReference type="SAM" id="Phobius"/>
    </source>
</evidence>
<keyword evidence="3" id="KW-1185">Reference proteome</keyword>
<dbReference type="EMBL" id="JBHLTL010000006">
    <property type="protein sequence ID" value="MFC0589926.1"/>
    <property type="molecule type" value="Genomic_DNA"/>
</dbReference>
<keyword evidence="1" id="KW-0812">Transmembrane</keyword>
<feature type="transmembrane region" description="Helical" evidence="1">
    <location>
        <begin position="283"/>
        <end position="306"/>
    </location>
</feature>
<name>A0ABV6PJB7_9SPHN</name>
<proteinExistence type="predicted"/>
<sequence>MRAPTVPAPAGLLRRVLPFWLGFAALYLLYRWPYVAALRQGDPDDTLRLVQVRDLLAGQGWFDLHQYRVNPPQGVVMHWSRLVDLPLAAVELLLRPLLGAALAEQAATVIVPLLTFGAILYLLAVLSRRLFDDRLIGYAALLAGTSFPIVTQILPTRVDHHGWQIVAAVAALLGLTDPDARRGGWIAGVALALGMTISLELLPLAALFGAVLALDWLRRPGESERFLGFMSALALTAIACFALTRGPDLTNYCDTISPAYLASLAIAAVGSVLTARFAGQKPFAIAAGLGVSSIVAGITLITIAPLCRAGPFAALDPLLRTMWASNVLEAMPVWALDNPAKAQWIVPPLAGLVATFLLWRSGGAEDRRRWFAYGLVLCGSLVLGSLVLRSMAFAIAFALVPLAWLVRKLAAQLESAPGLPRKAGIAALLLVLVMPAMPVYFADSLLGTAEEADSGEAGATGTGGDNAMTAVRALAALPRGTVFAPLDQGPLLLLNTRHSVVATGHHRGAPAMHDVMTAFLVDPPVARTILARHGVRYVFMAPAGNEVGVYRSMAPHGFAAQLSTGQVPDWLVPVAMPKDSGVLTFEVRQP</sequence>
<accession>A0ABV6PJB7</accession>
<feature type="transmembrane region" description="Helical" evidence="1">
    <location>
        <begin position="256"/>
        <end position="277"/>
    </location>
</feature>
<evidence type="ECO:0000313" key="3">
    <source>
        <dbReference type="Proteomes" id="UP001589943"/>
    </source>
</evidence>